<protein>
    <recommendedName>
        <fullName evidence="4">BTB domain-containing protein</fullName>
    </recommendedName>
</protein>
<accession>A0AAV9VSK1</accession>
<reference evidence="2 3" key="1">
    <citation type="submission" date="2019-10" db="EMBL/GenBank/DDBJ databases">
        <authorList>
            <person name="Palmer J.M."/>
        </authorList>
    </citation>
    <scope>NUCLEOTIDE SEQUENCE [LARGE SCALE GENOMIC DNA]</scope>
    <source>
        <strain evidence="2 3">TWF730</strain>
    </source>
</reference>
<evidence type="ECO:0000313" key="3">
    <source>
        <dbReference type="Proteomes" id="UP001373714"/>
    </source>
</evidence>
<evidence type="ECO:0000256" key="1">
    <source>
        <dbReference type="SAM" id="MobiDB-lite"/>
    </source>
</evidence>
<evidence type="ECO:0008006" key="4">
    <source>
        <dbReference type="Google" id="ProtNLM"/>
    </source>
</evidence>
<dbReference type="EMBL" id="JAVHNS010000001">
    <property type="protein sequence ID" value="KAK6362939.1"/>
    <property type="molecule type" value="Genomic_DNA"/>
</dbReference>
<gene>
    <name evidence="2" type="ORF">TWF730_000390</name>
</gene>
<feature type="region of interest" description="Disordered" evidence="1">
    <location>
        <begin position="397"/>
        <end position="416"/>
    </location>
</feature>
<dbReference type="Proteomes" id="UP001373714">
    <property type="component" value="Unassembled WGS sequence"/>
</dbReference>
<proteinExistence type="predicted"/>
<organism evidence="2 3">
    <name type="scientific">Orbilia blumenaviensis</name>
    <dbReference type="NCBI Taxonomy" id="1796055"/>
    <lineage>
        <taxon>Eukaryota</taxon>
        <taxon>Fungi</taxon>
        <taxon>Dikarya</taxon>
        <taxon>Ascomycota</taxon>
        <taxon>Pezizomycotina</taxon>
        <taxon>Orbiliomycetes</taxon>
        <taxon>Orbiliales</taxon>
        <taxon>Orbiliaceae</taxon>
        <taxon>Orbilia</taxon>
    </lineage>
</organism>
<sequence>MSFQLALRKARSATTEVIEGEAVDSTKYYDIDKNYTCQVCLSISGLDGLKKHIFRVSESTLRLASSVLARMIDPSSPWRKENDEHGNLMVLLNEDDPEALEILLRLMHFQKERLPQRLGLKKIFHLALVCDKYDCVDVAKPLISEFATDLKEAESQAFWNDFYQYSFGFQPENEEDVVEDAESELHGSDKPAIAKMLLYVSFVFNLEKVFPRAFQTYLMIWQPKSRADEDDDVVEGPTCLPDRLYTYFMAEWEEKRAGMVKAVNDILKSYTFGLVYSKPSRCKIYNDCTICDIALYGSFIRRLHYKGIFPICDKSDALSLYELRERIKAVQIGRYWDQLGTVNVPHSQCSREFMRGLLGGVEDAMQVKKVELKEFKTHLGTKRKLCVLKEDENNLGAEELEDERADIPGLEPSESD</sequence>
<name>A0AAV9VSK1_9PEZI</name>
<comment type="caution">
    <text evidence="2">The sequence shown here is derived from an EMBL/GenBank/DDBJ whole genome shotgun (WGS) entry which is preliminary data.</text>
</comment>
<keyword evidence="3" id="KW-1185">Reference proteome</keyword>
<dbReference type="AlphaFoldDB" id="A0AAV9VSK1"/>
<evidence type="ECO:0000313" key="2">
    <source>
        <dbReference type="EMBL" id="KAK6362939.1"/>
    </source>
</evidence>